<dbReference type="Proteomes" id="UP000002624">
    <property type="component" value="Unassembled WGS sequence"/>
</dbReference>
<protein>
    <submittedName>
        <fullName evidence="2">Uncharacterized protein</fullName>
    </submittedName>
</protein>
<evidence type="ECO:0000313" key="3">
    <source>
        <dbReference type="Proteomes" id="UP000002624"/>
    </source>
</evidence>
<feature type="compositionally biased region" description="Basic and acidic residues" evidence="1">
    <location>
        <begin position="65"/>
        <end position="74"/>
    </location>
</feature>
<proteinExistence type="predicted"/>
<gene>
    <name evidence="2" type="ORF">HCDG_03753</name>
</gene>
<feature type="compositionally biased region" description="Basic and acidic residues" evidence="1">
    <location>
        <begin position="94"/>
        <end position="114"/>
    </location>
</feature>
<reference evidence="3" key="1">
    <citation type="submission" date="2009-05" db="EMBL/GenBank/DDBJ databases">
        <title>The genome sequence of Ajellomyces capsulatus strain H143.</title>
        <authorList>
            <person name="Champion M."/>
            <person name="Cuomo C.A."/>
            <person name="Ma L.-J."/>
            <person name="Henn M.R."/>
            <person name="Sil A."/>
            <person name="Goldman B."/>
            <person name="Young S.K."/>
            <person name="Kodira C.D."/>
            <person name="Zeng Q."/>
            <person name="Koehrsen M."/>
            <person name="Alvarado L."/>
            <person name="Berlin A.M."/>
            <person name="Borenstein D."/>
            <person name="Chen Z."/>
            <person name="Engels R."/>
            <person name="Freedman E."/>
            <person name="Gellesch M."/>
            <person name="Goldberg J."/>
            <person name="Griggs A."/>
            <person name="Gujja S."/>
            <person name="Heiman D.I."/>
            <person name="Hepburn T.A."/>
            <person name="Howarth C."/>
            <person name="Jen D."/>
            <person name="Larson L."/>
            <person name="Lewis B."/>
            <person name="Mehta T."/>
            <person name="Park D."/>
            <person name="Pearson M."/>
            <person name="Roberts A."/>
            <person name="Saif S."/>
            <person name="Shea T.D."/>
            <person name="Shenoy N."/>
            <person name="Sisk P."/>
            <person name="Stolte C."/>
            <person name="Sykes S."/>
            <person name="Walk T."/>
            <person name="White J."/>
            <person name="Yandava C."/>
            <person name="Klein B."/>
            <person name="McEwen J.G."/>
            <person name="Puccia R."/>
            <person name="Goldman G.H."/>
            <person name="Felipe M.S."/>
            <person name="Nino-Vega G."/>
            <person name="San-Blas G."/>
            <person name="Taylor J.W."/>
            <person name="Mendoza L."/>
            <person name="Galagan J.E."/>
            <person name="Nusbaum C."/>
            <person name="Birren B.W."/>
        </authorList>
    </citation>
    <scope>NUCLEOTIDE SEQUENCE [LARGE SCALE GENOMIC DNA]</scope>
    <source>
        <strain evidence="3">H143</strain>
    </source>
</reference>
<name>C6HCK4_AJECH</name>
<sequence length="131" mass="14738">MENNYRLFSFRGSDTDYAFNSPRSPIVPPVDANHRRIHLVRTKRVSQSSPRSAQSKQEGGAAPCRRGDSCDRGDLPYVENPPNRPSPIRRVGGKRWDPERTGLPHAGEPAEGHTHWVPRKTGLMLTACVRR</sequence>
<accession>C6HCK4</accession>
<dbReference type="EMBL" id="GG692422">
    <property type="protein sequence ID" value="EER42294.1"/>
    <property type="molecule type" value="Genomic_DNA"/>
</dbReference>
<evidence type="ECO:0000256" key="1">
    <source>
        <dbReference type="SAM" id="MobiDB-lite"/>
    </source>
</evidence>
<dbReference type="VEuPathDB" id="FungiDB:HCDG_03753"/>
<organism evidence="2 3">
    <name type="scientific">Ajellomyces capsulatus (strain H143)</name>
    <name type="common">Darling's disease fungus</name>
    <name type="synonym">Histoplasma capsulatum</name>
    <dbReference type="NCBI Taxonomy" id="544712"/>
    <lineage>
        <taxon>Eukaryota</taxon>
        <taxon>Fungi</taxon>
        <taxon>Dikarya</taxon>
        <taxon>Ascomycota</taxon>
        <taxon>Pezizomycotina</taxon>
        <taxon>Eurotiomycetes</taxon>
        <taxon>Eurotiomycetidae</taxon>
        <taxon>Onygenales</taxon>
        <taxon>Ajellomycetaceae</taxon>
        <taxon>Histoplasma</taxon>
    </lineage>
</organism>
<dbReference type="AlphaFoldDB" id="C6HCK4"/>
<feature type="compositionally biased region" description="Polar residues" evidence="1">
    <location>
        <begin position="45"/>
        <end position="57"/>
    </location>
</feature>
<feature type="region of interest" description="Disordered" evidence="1">
    <location>
        <begin position="40"/>
        <end position="115"/>
    </location>
</feature>
<dbReference type="HOGENOM" id="CLU_1927017_0_0_1"/>
<evidence type="ECO:0000313" key="2">
    <source>
        <dbReference type="EMBL" id="EER42294.1"/>
    </source>
</evidence>